<dbReference type="PROSITE" id="PS00018">
    <property type="entry name" value="EF_HAND_1"/>
    <property type="match status" value="1"/>
</dbReference>
<dbReference type="InParanoid" id="A0A2K2DH82"/>
<accession>A0A2K2DH82</accession>
<keyword evidence="2" id="KW-0106">Calcium</keyword>
<dbReference type="EMBL" id="CM000881">
    <property type="protein sequence ID" value="PNT73614.1"/>
    <property type="molecule type" value="Genomic_DNA"/>
</dbReference>
<dbReference type="ExpressionAtlas" id="A0A2K2DH82">
    <property type="expression patterns" value="baseline"/>
</dbReference>
<reference evidence="4" key="2">
    <citation type="submission" date="2017-06" db="EMBL/GenBank/DDBJ databases">
        <title>WGS assembly of Brachypodium distachyon.</title>
        <authorList>
            <consortium name="The International Brachypodium Initiative"/>
            <person name="Lucas S."/>
            <person name="Harmon-Smith M."/>
            <person name="Lail K."/>
            <person name="Tice H."/>
            <person name="Grimwood J."/>
            <person name="Bruce D."/>
            <person name="Barry K."/>
            <person name="Shu S."/>
            <person name="Lindquist E."/>
            <person name="Wang M."/>
            <person name="Pitluck S."/>
            <person name="Vogel J.P."/>
            <person name="Garvin D.F."/>
            <person name="Mockler T.C."/>
            <person name="Schmutz J."/>
            <person name="Rokhsar D."/>
            <person name="Bevan M.W."/>
        </authorList>
    </citation>
    <scope>NUCLEOTIDE SEQUENCE</scope>
    <source>
        <strain evidence="4">Bd21</strain>
    </source>
</reference>
<evidence type="ECO:0000256" key="1">
    <source>
        <dbReference type="ARBA" id="ARBA00022737"/>
    </source>
</evidence>
<reference evidence="4 5" key="1">
    <citation type="journal article" date="2010" name="Nature">
        <title>Genome sequencing and analysis of the model grass Brachypodium distachyon.</title>
        <authorList>
            <consortium name="International Brachypodium Initiative"/>
        </authorList>
    </citation>
    <scope>NUCLEOTIDE SEQUENCE [LARGE SCALE GENOMIC DNA]</scope>
    <source>
        <strain evidence="4 5">Bd21</strain>
    </source>
</reference>
<dbReference type="STRING" id="15368.A0A2K2DH82"/>
<evidence type="ECO:0000313" key="4">
    <source>
        <dbReference type="EMBL" id="PNT73614.1"/>
    </source>
</evidence>
<dbReference type="Pfam" id="PF13833">
    <property type="entry name" value="EF-hand_8"/>
    <property type="match status" value="1"/>
</dbReference>
<dbReference type="EnsemblPlants" id="PNT73614">
    <property type="protein sequence ID" value="PNT73614"/>
    <property type="gene ID" value="BRADI_2g61156v3"/>
</dbReference>
<keyword evidence="6" id="KW-1185">Reference proteome</keyword>
<keyword evidence="1" id="KW-0677">Repeat</keyword>
<dbReference type="InterPro" id="IPR011992">
    <property type="entry name" value="EF-hand-dom_pair"/>
</dbReference>
<proteinExistence type="predicted"/>
<protein>
    <recommendedName>
        <fullName evidence="3">EF-hand domain-containing protein</fullName>
    </recommendedName>
</protein>
<feature type="domain" description="EF-hand" evidence="3">
    <location>
        <begin position="91"/>
        <end position="137"/>
    </location>
</feature>
<evidence type="ECO:0000313" key="5">
    <source>
        <dbReference type="EnsemblPlants" id="PNT73614"/>
    </source>
</evidence>
<evidence type="ECO:0000313" key="6">
    <source>
        <dbReference type="Proteomes" id="UP000008810"/>
    </source>
</evidence>
<dbReference type="GO" id="GO:0005509">
    <property type="term" value="F:calcium ion binding"/>
    <property type="evidence" value="ECO:0007669"/>
    <property type="project" value="InterPro"/>
</dbReference>
<reference evidence="5" key="3">
    <citation type="submission" date="2018-08" db="UniProtKB">
        <authorList>
            <consortium name="EnsemblPlants"/>
        </authorList>
    </citation>
    <scope>IDENTIFICATION</scope>
    <source>
        <strain evidence="5">cv. Bd21</strain>
    </source>
</reference>
<dbReference type="Proteomes" id="UP000008810">
    <property type="component" value="Chromosome 2"/>
</dbReference>
<dbReference type="AlphaFoldDB" id="A0A2K2DH82"/>
<sequence>MVHSAITAGHFSSLRLCLEASLGDGLSAEEAEGLVASADADADRLLDEAEFLRLVPMRPAVTAGADDEDDEEERSRGLKEAFGMYEARDEGRITAASLKRMLSRLGTRHEIDECAAMIRRFDLDGDGVVSDEFKVMMDA</sequence>
<dbReference type="FunFam" id="1.10.238.10:FF:000003">
    <property type="entry name" value="Calmodulin A"/>
    <property type="match status" value="1"/>
</dbReference>
<dbReference type="InterPro" id="IPR050145">
    <property type="entry name" value="Centrin_CML-like"/>
</dbReference>
<name>A0A2K2DH82_BRADI</name>
<dbReference type="Gramene" id="PNT73614">
    <property type="protein sequence ID" value="PNT73614"/>
    <property type="gene ID" value="BRADI_2g61156v3"/>
</dbReference>
<evidence type="ECO:0000259" key="3">
    <source>
        <dbReference type="Pfam" id="PF13833"/>
    </source>
</evidence>
<dbReference type="PANTHER" id="PTHR23050">
    <property type="entry name" value="CALCIUM BINDING PROTEIN"/>
    <property type="match status" value="1"/>
</dbReference>
<dbReference type="InterPro" id="IPR018247">
    <property type="entry name" value="EF_Hand_1_Ca_BS"/>
</dbReference>
<dbReference type="CDD" id="cd00051">
    <property type="entry name" value="EFh"/>
    <property type="match status" value="1"/>
</dbReference>
<dbReference type="Gene3D" id="1.10.238.10">
    <property type="entry name" value="EF-hand"/>
    <property type="match status" value="1"/>
</dbReference>
<evidence type="ECO:0000256" key="2">
    <source>
        <dbReference type="ARBA" id="ARBA00022837"/>
    </source>
</evidence>
<dbReference type="OrthoDB" id="26525at2759"/>
<gene>
    <name evidence="4" type="ORF">BRADI_2g61156v3</name>
</gene>
<dbReference type="SUPFAM" id="SSF47473">
    <property type="entry name" value="EF-hand"/>
    <property type="match status" value="1"/>
</dbReference>
<organism evidence="4">
    <name type="scientific">Brachypodium distachyon</name>
    <name type="common">Purple false brome</name>
    <name type="synonym">Trachynia distachya</name>
    <dbReference type="NCBI Taxonomy" id="15368"/>
    <lineage>
        <taxon>Eukaryota</taxon>
        <taxon>Viridiplantae</taxon>
        <taxon>Streptophyta</taxon>
        <taxon>Embryophyta</taxon>
        <taxon>Tracheophyta</taxon>
        <taxon>Spermatophyta</taxon>
        <taxon>Magnoliopsida</taxon>
        <taxon>Liliopsida</taxon>
        <taxon>Poales</taxon>
        <taxon>Poaceae</taxon>
        <taxon>BOP clade</taxon>
        <taxon>Pooideae</taxon>
        <taxon>Stipodae</taxon>
        <taxon>Brachypodieae</taxon>
        <taxon>Brachypodium</taxon>
    </lineage>
</organism>
<dbReference type="InterPro" id="IPR002048">
    <property type="entry name" value="EF_hand_dom"/>
</dbReference>